<protein>
    <submittedName>
        <fullName evidence="3">Secreted protein</fullName>
    </submittedName>
</protein>
<dbReference type="AlphaFoldDB" id="A0A1I7Z5P2"/>
<evidence type="ECO:0000313" key="2">
    <source>
        <dbReference type="Proteomes" id="UP000095287"/>
    </source>
</evidence>
<organism evidence="2 3">
    <name type="scientific">Steinernema glaseri</name>
    <dbReference type="NCBI Taxonomy" id="37863"/>
    <lineage>
        <taxon>Eukaryota</taxon>
        <taxon>Metazoa</taxon>
        <taxon>Ecdysozoa</taxon>
        <taxon>Nematoda</taxon>
        <taxon>Chromadorea</taxon>
        <taxon>Rhabditida</taxon>
        <taxon>Tylenchina</taxon>
        <taxon>Panagrolaimomorpha</taxon>
        <taxon>Strongyloidoidea</taxon>
        <taxon>Steinernematidae</taxon>
        <taxon>Steinernema</taxon>
    </lineage>
</organism>
<name>A0A1I7Z5P2_9BILA</name>
<proteinExistence type="predicted"/>
<keyword evidence="2" id="KW-1185">Reference proteome</keyword>
<dbReference type="Proteomes" id="UP000095287">
    <property type="component" value="Unplaced"/>
</dbReference>
<dbReference type="WBParaSite" id="L893_g23175.t1">
    <property type="protein sequence ID" value="L893_g23175.t1"/>
    <property type="gene ID" value="L893_g23175"/>
</dbReference>
<sequence>MLDMRLFLVHSKMPLLPHLCRTAVSHPVSSLFVPNLEAVSSSQAYERKPMPRRQRKSNSPPDSLTDGPT</sequence>
<feature type="region of interest" description="Disordered" evidence="1">
    <location>
        <begin position="42"/>
        <end position="69"/>
    </location>
</feature>
<evidence type="ECO:0000256" key="1">
    <source>
        <dbReference type="SAM" id="MobiDB-lite"/>
    </source>
</evidence>
<evidence type="ECO:0000313" key="3">
    <source>
        <dbReference type="WBParaSite" id="L893_g23175.t1"/>
    </source>
</evidence>
<feature type="compositionally biased region" description="Polar residues" evidence="1">
    <location>
        <begin position="57"/>
        <end position="69"/>
    </location>
</feature>
<reference evidence="3" key="1">
    <citation type="submission" date="2016-11" db="UniProtKB">
        <authorList>
            <consortium name="WormBaseParasite"/>
        </authorList>
    </citation>
    <scope>IDENTIFICATION</scope>
</reference>
<accession>A0A1I7Z5P2</accession>